<reference evidence="2" key="1">
    <citation type="journal article" date="2021" name="Mol. Ecol. Resour.">
        <title>Apolygus lucorum genome provides insights into omnivorousness and mesophyll feeding.</title>
        <authorList>
            <person name="Liu Y."/>
            <person name="Liu H."/>
            <person name="Wang H."/>
            <person name="Huang T."/>
            <person name="Liu B."/>
            <person name="Yang B."/>
            <person name="Yin L."/>
            <person name="Li B."/>
            <person name="Zhang Y."/>
            <person name="Zhang S."/>
            <person name="Jiang F."/>
            <person name="Zhang X."/>
            <person name="Ren Y."/>
            <person name="Wang B."/>
            <person name="Wang S."/>
            <person name="Lu Y."/>
            <person name="Wu K."/>
            <person name="Fan W."/>
            <person name="Wang G."/>
        </authorList>
    </citation>
    <scope>NUCLEOTIDE SEQUENCE</scope>
    <source>
        <strain evidence="2">12Hb</strain>
    </source>
</reference>
<comment type="caution">
    <text evidence="2">The sequence shown here is derived from an EMBL/GenBank/DDBJ whole genome shotgun (WGS) entry which is preliminary data.</text>
</comment>
<keyword evidence="3" id="KW-1185">Reference proteome</keyword>
<name>A0A8S9XI83_APOLU</name>
<evidence type="ECO:0000313" key="3">
    <source>
        <dbReference type="Proteomes" id="UP000466442"/>
    </source>
</evidence>
<accession>A0A8S9XI83</accession>
<sequence>DSRIQGVRAAESTHLDRSRADVWSPSSGLPLVASVWTLLYAHAVPPRKSHQNSSYRRLREEIQVAVRQRYQEDIPHGKSRNNKSQKGEEESDDNLISTSQIISLMVEEGIQIVETSPRDDIESDAAKLTFSVEENVVMNGIANKDEADVDIVF</sequence>
<evidence type="ECO:0000256" key="1">
    <source>
        <dbReference type="SAM" id="MobiDB-lite"/>
    </source>
</evidence>
<dbReference type="AlphaFoldDB" id="A0A8S9XI83"/>
<organism evidence="2 3">
    <name type="scientific">Apolygus lucorum</name>
    <name type="common">Small green plant bug</name>
    <name type="synonym">Lygocoris lucorum</name>
    <dbReference type="NCBI Taxonomy" id="248454"/>
    <lineage>
        <taxon>Eukaryota</taxon>
        <taxon>Metazoa</taxon>
        <taxon>Ecdysozoa</taxon>
        <taxon>Arthropoda</taxon>
        <taxon>Hexapoda</taxon>
        <taxon>Insecta</taxon>
        <taxon>Pterygota</taxon>
        <taxon>Neoptera</taxon>
        <taxon>Paraneoptera</taxon>
        <taxon>Hemiptera</taxon>
        <taxon>Heteroptera</taxon>
        <taxon>Panheteroptera</taxon>
        <taxon>Cimicomorpha</taxon>
        <taxon>Miridae</taxon>
        <taxon>Mirini</taxon>
        <taxon>Apolygus</taxon>
    </lineage>
</organism>
<feature type="region of interest" description="Disordered" evidence="1">
    <location>
        <begin position="69"/>
        <end position="95"/>
    </location>
</feature>
<feature type="region of interest" description="Disordered" evidence="1">
    <location>
        <begin position="1"/>
        <end position="25"/>
    </location>
</feature>
<dbReference type="EMBL" id="WIXP02000007">
    <property type="protein sequence ID" value="KAF6208703.1"/>
    <property type="molecule type" value="Genomic_DNA"/>
</dbReference>
<feature type="non-terminal residue" evidence="2">
    <location>
        <position position="153"/>
    </location>
</feature>
<dbReference type="Proteomes" id="UP000466442">
    <property type="component" value="Unassembled WGS sequence"/>
</dbReference>
<gene>
    <name evidence="2" type="ORF">GE061_017161</name>
</gene>
<proteinExistence type="predicted"/>
<feature type="compositionally biased region" description="Basic and acidic residues" evidence="1">
    <location>
        <begin position="11"/>
        <end position="20"/>
    </location>
</feature>
<evidence type="ECO:0000313" key="2">
    <source>
        <dbReference type="EMBL" id="KAF6208703.1"/>
    </source>
</evidence>
<protein>
    <submittedName>
        <fullName evidence="2">Uncharacterized protein</fullName>
    </submittedName>
</protein>